<feature type="region of interest" description="Disordered" evidence="1">
    <location>
        <begin position="282"/>
        <end position="301"/>
    </location>
</feature>
<comment type="caution">
    <text evidence="2">The sequence shown here is derived from an EMBL/GenBank/DDBJ whole genome shotgun (WGS) entry which is preliminary data.</text>
</comment>
<keyword evidence="3" id="KW-1185">Reference proteome</keyword>
<dbReference type="AlphaFoldDB" id="A0A0N1I2D3"/>
<accession>A0A0N1I2D3</accession>
<evidence type="ECO:0000313" key="2">
    <source>
        <dbReference type="EMBL" id="KPI89545.1"/>
    </source>
</evidence>
<evidence type="ECO:0008006" key="4">
    <source>
        <dbReference type="Google" id="ProtNLM"/>
    </source>
</evidence>
<dbReference type="VEuPathDB" id="TriTrypDB:Lsey_0021_0140"/>
<name>A0A0N1I2D3_LEPSE</name>
<dbReference type="OMA" id="GSFETPC"/>
<proteinExistence type="predicted"/>
<gene>
    <name evidence="2" type="ORF">ABL78_1313</name>
</gene>
<sequence length="386" mass="42364">MQQLKRIPHPSGAEILFDAKWHQYKLGGTALRSVSKLLDKYFPFDEKRVLQLVAKKTGQPVDVIKRGWSRQALLGRNVHEYIECRLLQKPPPTFMLLLQKKEKREAARPADATGPTQITTSALEDEVLHGEERLYLPVADAAVSTILSRYDLISCEQVIASPTWGIAGTIDFMGRNKVTNKILIGDWKTSGSVTSNFRFGSFETPCPGCLRHLPNSKLYRYAMQVVIYGRILAREEYFKRRFFDAQLQAALSGATQERALTSSPTAADDVLAKYQNMKGLKAKAGKQKAAPPSGTGSNGVGVASAAPLAPATGMSSTEVNELLDAQYHCDTIEDKFEYGIVQLAKGEDGGVVVEFKAVTPATVLPPDSPEMSFEELLQRVMAGDGV</sequence>
<dbReference type="EMBL" id="LJSK01000021">
    <property type="protein sequence ID" value="KPI89545.1"/>
    <property type="molecule type" value="Genomic_DNA"/>
</dbReference>
<evidence type="ECO:0000313" key="3">
    <source>
        <dbReference type="Proteomes" id="UP000038009"/>
    </source>
</evidence>
<reference evidence="2 3" key="1">
    <citation type="journal article" date="2015" name="PLoS Pathog.">
        <title>Leptomonas seymouri: Adaptations to the Dixenous Life Cycle Analyzed by Genome Sequencing, Transcriptome Profiling and Co-infection with Leishmania donovani.</title>
        <authorList>
            <person name="Kraeva N."/>
            <person name="Butenko A."/>
            <person name="Hlavacova J."/>
            <person name="Kostygov A."/>
            <person name="Myskova J."/>
            <person name="Grybchuk D."/>
            <person name="Lestinova T."/>
            <person name="Votypka J."/>
            <person name="Volf P."/>
            <person name="Opperdoes F."/>
            <person name="Flegontov P."/>
            <person name="Lukes J."/>
            <person name="Yurchenko V."/>
        </authorList>
    </citation>
    <scope>NUCLEOTIDE SEQUENCE [LARGE SCALE GENOMIC DNA]</scope>
    <source>
        <strain evidence="2 3">ATCC 30220</strain>
    </source>
</reference>
<evidence type="ECO:0000256" key="1">
    <source>
        <dbReference type="SAM" id="MobiDB-lite"/>
    </source>
</evidence>
<dbReference type="Proteomes" id="UP000038009">
    <property type="component" value="Unassembled WGS sequence"/>
</dbReference>
<organism evidence="2 3">
    <name type="scientific">Leptomonas seymouri</name>
    <dbReference type="NCBI Taxonomy" id="5684"/>
    <lineage>
        <taxon>Eukaryota</taxon>
        <taxon>Discoba</taxon>
        <taxon>Euglenozoa</taxon>
        <taxon>Kinetoplastea</taxon>
        <taxon>Metakinetoplastina</taxon>
        <taxon>Trypanosomatida</taxon>
        <taxon>Trypanosomatidae</taxon>
        <taxon>Leishmaniinae</taxon>
        <taxon>Leptomonas</taxon>
    </lineage>
</organism>
<protein>
    <recommendedName>
        <fullName evidence="4">PD-(D/E)XK endonuclease-like domain-containing protein</fullName>
    </recommendedName>
</protein>
<dbReference type="OrthoDB" id="240844at2759"/>